<accession>A0A0D8JTP6</accession>
<evidence type="ECO:0000313" key="2">
    <source>
        <dbReference type="EMBL" id="KJF60341.1"/>
    </source>
</evidence>
<dbReference type="EMBL" id="GG704911">
    <property type="protein sequence ID" value="KJF60341.1"/>
    <property type="molecule type" value="Genomic_DNA"/>
</dbReference>
<sequence length="189" mass="20383">MKGPWICLKRPGKSAQYMVKGMTDMKECAVGIFEELAPVPDIEAGFESLSGRGCVGKRGQLQELRKAPKPRGSSKVRSFVHCKPHGTYRLVMSADQTSASIRESPTGYFGRFLTVVPSGVSCRRHAPTQIPSTLSTCTMWLLVVKKRAKCLGASGESRPRAGSQLNSRAGGGGGSHVGRFWSRSLLAIT</sequence>
<evidence type="ECO:0000313" key="3">
    <source>
        <dbReference type="Proteomes" id="UP000001261"/>
    </source>
</evidence>
<reference evidence="3" key="1">
    <citation type="journal article" date="2009" name="Genome Res.">
        <title>Comparative genomic analyses of the human fungal pathogens Coccidioides and their relatives.</title>
        <authorList>
            <person name="Sharpton T.J."/>
            <person name="Stajich J.E."/>
            <person name="Rounsley S.D."/>
            <person name="Gardner M.J."/>
            <person name="Wortman J.R."/>
            <person name="Jordar V.S."/>
            <person name="Maiti R."/>
            <person name="Kodira C.D."/>
            <person name="Neafsey D.E."/>
            <person name="Zeng Q."/>
            <person name="Hung C.-Y."/>
            <person name="McMahan C."/>
            <person name="Muszewska A."/>
            <person name="Grynberg M."/>
            <person name="Mandel M.A."/>
            <person name="Kellner E.M."/>
            <person name="Barker B.M."/>
            <person name="Galgiani J.N."/>
            <person name="Orbach M.J."/>
            <person name="Kirkland T.N."/>
            <person name="Cole G.T."/>
            <person name="Henn M.R."/>
            <person name="Birren B.W."/>
            <person name="Taylor J.W."/>
        </authorList>
    </citation>
    <scope>NUCLEOTIDE SEQUENCE [LARGE SCALE GENOMIC DNA]</scope>
    <source>
        <strain evidence="3">RS</strain>
    </source>
</reference>
<protein>
    <submittedName>
        <fullName evidence="2">Uncharacterized protein</fullName>
    </submittedName>
</protein>
<dbReference type="GeneID" id="24164516"/>
<dbReference type="Proteomes" id="UP000001261">
    <property type="component" value="Unassembled WGS sequence"/>
</dbReference>
<evidence type="ECO:0000256" key="1">
    <source>
        <dbReference type="SAM" id="MobiDB-lite"/>
    </source>
</evidence>
<reference evidence="3" key="2">
    <citation type="journal article" date="2010" name="Genome Res.">
        <title>Population genomic sequencing of Coccidioides fungi reveals recent hybridization and transposon control.</title>
        <authorList>
            <person name="Neafsey D.E."/>
            <person name="Barker B.M."/>
            <person name="Sharpton T.J."/>
            <person name="Stajich J.E."/>
            <person name="Park D.J."/>
            <person name="Whiston E."/>
            <person name="Hung C.-Y."/>
            <person name="McMahan C."/>
            <person name="White J."/>
            <person name="Sykes S."/>
            <person name="Heiman D."/>
            <person name="Young S."/>
            <person name="Zeng Q."/>
            <person name="Abouelleil A."/>
            <person name="Aftuck L."/>
            <person name="Bessette D."/>
            <person name="Brown A."/>
            <person name="FitzGerald M."/>
            <person name="Lui A."/>
            <person name="Macdonald J.P."/>
            <person name="Priest M."/>
            <person name="Orbach M.J."/>
            <person name="Galgiani J.N."/>
            <person name="Kirkland T.N."/>
            <person name="Cole G.T."/>
            <person name="Birren B.W."/>
            <person name="Henn M.R."/>
            <person name="Taylor J.W."/>
            <person name="Rounsley S.D."/>
        </authorList>
    </citation>
    <scope>GENOME REANNOTATION</scope>
    <source>
        <strain evidence="3">RS</strain>
    </source>
</reference>
<proteinExistence type="predicted"/>
<dbReference type="InParanoid" id="A0A0D8JTP6"/>
<dbReference type="KEGG" id="cim:CIMG_12889"/>
<dbReference type="VEuPathDB" id="FungiDB:CIMG_12889"/>
<gene>
    <name evidence="2" type="ORF">CIMG_12889</name>
</gene>
<organism evidence="2 3">
    <name type="scientific">Coccidioides immitis (strain RS)</name>
    <name type="common">Valley fever fungus</name>
    <dbReference type="NCBI Taxonomy" id="246410"/>
    <lineage>
        <taxon>Eukaryota</taxon>
        <taxon>Fungi</taxon>
        <taxon>Dikarya</taxon>
        <taxon>Ascomycota</taxon>
        <taxon>Pezizomycotina</taxon>
        <taxon>Eurotiomycetes</taxon>
        <taxon>Eurotiomycetidae</taxon>
        <taxon>Onygenales</taxon>
        <taxon>Onygenaceae</taxon>
        <taxon>Coccidioides</taxon>
    </lineage>
</organism>
<keyword evidence="3" id="KW-1185">Reference proteome</keyword>
<dbReference type="AlphaFoldDB" id="A0A0D8JTP6"/>
<name>A0A0D8JTP6_COCIM</name>
<dbReference type="RefSeq" id="XP_004445968.1">
    <property type="nucleotide sequence ID" value="XM_004445911.1"/>
</dbReference>
<feature type="region of interest" description="Disordered" evidence="1">
    <location>
        <begin position="153"/>
        <end position="174"/>
    </location>
</feature>